<reference evidence="7" key="1">
    <citation type="submission" date="2019-08" db="EMBL/GenBank/DDBJ databases">
        <title>The genome of the North American firefly Photinus pyralis.</title>
        <authorList>
            <consortium name="Photinus pyralis genome working group"/>
            <person name="Fallon T.R."/>
            <person name="Sander Lower S.E."/>
            <person name="Weng J.-K."/>
        </authorList>
    </citation>
    <scope>NUCLEOTIDE SEQUENCE</scope>
    <source>
        <strain evidence="7">TRF0915ILg1</strain>
        <tissue evidence="7">Whole body</tissue>
    </source>
</reference>
<dbReference type="GO" id="GO:0005975">
    <property type="term" value="P:carbohydrate metabolic process"/>
    <property type="evidence" value="ECO:0007669"/>
    <property type="project" value="InterPro"/>
</dbReference>
<comment type="caution">
    <text evidence="7">The sequence shown here is derived from an EMBL/GenBank/DDBJ whole genome shotgun (WGS) entry which is preliminary data.</text>
</comment>
<accession>A0A8K0CQ95</accession>
<evidence type="ECO:0000256" key="4">
    <source>
        <dbReference type="ARBA" id="ARBA00023295"/>
    </source>
</evidence>
<dbReference type="EC" id="3.2.1.21" evidence="2"/>
<dbReference type="Pfam" id="PF00232">
    <property type="entry name" value="Glyco_hydro_1"/>
    <property type="match status" value="1"/>
</dbReference>
<organism evidence="7 8">
    <name type="scientific">Ignelater luminosus</name>
    <name type="common">Cucubano</name>
    <name type="synonym">Pyrophorus luminosus</name>
    <dbReference type="NCBI Taxonomy" id="2038154"/>
    <lineage>
        <taxon>Eukaryota</taxon>
        <taxon>Metazoa</taxon>
        <taxon>Ecdysozoa</taxon>
        <taxon>Arthropoda</taxon>
        <taxon>Hexapoda</taxon>
        <taxon>Insecta</taxon>
        <taxon>Pterygota</taxon>
        <taxon>Neoptera</taxon>
        <taxon>Endopterygota</taxon>
        <taxon>Coleoptera</taxon>
        <taxon>Polyphaga</taxon>
        <taxon>Elateriformia</taxon>
        <taxon>Elateroidea</taxon>
        <taxon>Elateridae</taxon>
        <taxon>Agrypninae</taxon>
        <taxon>Pyrophorini</taxon>
        <taxon>Ignelater</taxon>
    </lineage>
</organism>
<keyword evidence="3" id="KW-0378">Hydrolase</keyword>
<dbReference type="PANTHER" id="PTHR10353:SF36">
    <property type="entry name" value="LP05116P"/>
    <property type="match status" value="1"/>
</dbReference>
<evidence type="ECO:0000256" key="3">
    <source>
        <dbReference type="ARBA" id="ARBA00022801"/>
    </source>
</evidence>
<dbReference type="InterPro" id="IPR017853">
    <property type="entry name" value="GH"/>
</dbReference>
<evidence type="ECO:0000313" key="7">
    <source>
        <dbReference type="EMBL" id="KAF2889701.1"/>
    </source>
</evidence>
<dbReference type="InterPro" id="IPR001360">
    <property type="entry name" value="Glyco_hydro_1"/>
</dbReference>
<evidence type="ECO:0000313" key="8">
    <source>
        <dbReference type="Proteomes" id="UP000801492"/>
    </source>
</evidence>
<protein>
    <recommendedName>
        <fullName evidence="2">beta-glucosidase</fullName>
        <ecNumber evidence="2">3.2.1.21</ecNumber>
    </recommendedName>
</protein>
<gene>
    <name evidence="7" type="ORF">ILUMI_16472</name>
</gene>
<keyword evidence="4" id="KW-0326">Glycosidase</keyword>
<dbReference type="PANTHER" id="PTHR10353">
    <property type="entry name" value="GLYCOSYL HYDROLASE"/>
    <property type="match status" value="1"/>
</dbReference>
<evidence type="ECO:0000256" key="1">
    <source>
        <dbReference type="ARBA" id="ARBA00010838"/>
    </source>
</evidence>
<dbReference type="GO" id="GO:0008422">
    <property type="term" value="F:beta-glucosidase activity"/>
    <property type="evidence" value="ECO:0007669"/>
    <property type="project" value="TreeGrafter"/>
</dbReference>
<dbReference type="AlphaFoldDB" id="A0A8K0CQ95"/>
<dbReference type="PRINTS" id="PR00131">
    <property type="entry name" value="GLHYDRLASE1"/>
</dbReference>
<evidence type="ECO:0000256" key="6">
    <source>
        <dbReference type="RuleBase" id="RU003690"/>
    </source>
</evidence>
<comment type="similarity">
    <text evidence="1 6">Belongs to the glycosyl hydrolase 1 family.</text>
</comment>
<name>A0A8K0CQ95_IGNLU</name>
<proteinExistence type="inferred from homology"/>
<dbReference type="Gene3D" id="3.20.20.80">
    <property type="entry name" value="Glycosidases"/>
    <property type="match status" value="1"/>
</dbReference>
<dbReference type="Proteomes" id="UP000801492">
    <property type="component" value="Unassembled WGS sequence"/>
</dbReference>
<sequence length="156" mass="18398">MFVLFQKSPKSYILSHRSKIEGYSRTRLPLFTSEEIRYIRGTSDFIAVNHYTTFYTVNDKTIRPPTKSPSSLTDSRTIVWQDDNWPIGVLSEFRTVPWGFRKVLKWLRDNYDDPDIYITENGFAENIQNLHDKKRIDYIISYLSSLLDAIYEDGVK</sequence>
<evidence type="ECO:0000256" key="2">
    <source>
        <dbReference type="ARBA" id="ARBA00012744"/>
    </source>
</evidence>
<evidence type="ECO:0000256" key="5">
    <source>
        <dbReference type="PROSITE-ProRule" id="PRU10055"/>
    </source>
</evidence>
<dbReference type="EMBL" id="VTPC01063611">
    <property type="protein sequence ID" value="KAF2889701.1"/>
    <property type="molecule type" value="Genomic_DNA"/>
</dbReference>
<dbReference type="PROSITE" id="PS00572">
    <property type="entry name" value="GLYCOSYL_HYDROL_F1_1"/>
    <property type="match status" value="1"/>
</dbReference>
<feature type="active site" description="Nucleophile" evidence="5">
    <location>
        <position position="120"/>
    </location>
</feature>
<keyword evidence="8" id="KW-1185">Reference proteome</keyword>
<dbReference type="OrthoDB" id="65569at2759"/>
<dbReference type="SUPFAM" id="SSF51445">
    <property type="entry name" value="(Trans)glycosidases"/>
    <property type="match status" value="1"/>
</dbReference>
<feature type="non-terminal residue" evidence="7">
    <location>
        <position position="1"/>
    </location>
</feature>
<dbReference type="InterPro" id="IPR018120">
    <property type="entry name" value="Glyco_hydro_1_AS"/>
</dbReference>